<feature type="domain" description="SpoVT-AbrB" evidence="1">
    <location>
        <begin position="7"/>
        <end position="34"/>
    </location>
</feature>
<proteinExistence type="predicted"/>
<organism evidence="2 3">
    <name type="scientific">Agathobaculum hominis</name>
    <dbReference type="NCBI Taxonomy" id="2763014"/>
    <lineage>
        <taxon>Bacteria</taxon>
        <taxon>Bacillati</taxon>
        <taxon>Bacillota</taxon>
        <taxon>Clostridia</taxon>
        <taxon>Eubacteriales</taxon>
        <taxon>Butyricicoccaceae</taxon>
        <taxon>Agathobaculum</taxon>
    </lineage>
</organism>
<dbReference type="InterPro" id="IPR007159">
    <property type="entry name" value="SpoVT-AbrB_dom"/>
</dbReference>
<evidence type="ECO:0000313" key="2">
    <source>
        <dbReference type="EMBL" id="MBC5695801.1"/>
    </source>
</evidence>
<sequence length="58" mass="6604">MKATGIVRRIDDLGRVVIPKEIRRTLRIREGDPLQTSLTAAERFCCAMSELTGRMGWK</sequence>
<reference evidence="2 3" key="1">
    <citation type="submission" date="2020-08" db="EMBL/GenBank/DDBJ databases">
        <title>Genome public.</title>
        <authorList>
            <person name="Liu C."/>
            <person name="Sun Q."/>
        </authorList>
    </citation>
    <scope>NUCLEOTIDE SEQUENCE [LARGE SCALE GENOMIC DNA]</scope>
    <source>
        <strain evidence="2 3">M2</strain>
    </source>
</reference>
<keyword evidence="3" id="KW-1185">Reference proteome</keyword>
<dbReference type="NCBIfam" id="TIGR01439">
    <property type="entry name" value="lp_hng_hel_AbrB"/>
    <property type="match status" value="1"/>
</dbReference>
<dbReference type="Proteomes" id="UP000641741">
    <property type="component" value="Unassembled WGS sequence"/>
</dbReference>
<dbReference type="SUPFAM" id="SSF89447">
    <property type="entry name" value="AbrB/MazE/MraZ-like"/>
    <property type="match status" value="1"/>
</dbReference>
<dbReference type="EMBL" id="JACOPK010000006">
    <property type="protein sequence ID" value="MBC5695801.1"/>
    <property type="molecule type" value="Genomic_DNA"/>
</dbReference>
<dbReference type="InterPro" id="IPR037914">
    <property type="entry name" value="SpoVT-AbrB_sf"/>
</dbReference>
<evidence type="ECO:0000259" key="1">
    <source>
        <dbReference type="Pfam" id="PF04014"/>
    </source>
</evidence>
<dbReference type="Pfam" id="PF04014">
    <property type="entry name" value="MazE_antitoxin"/>
    <property type="match status" value="1"/>
</dbReference>
<name>A0ABR7GNB0_9FIRM</name>
<comment type="caution">
    <text evidence="2">The sequence shown here is derived from an EMBL/GenBank/DDBJ whole genome shotgun (WGS) entry which is preliminary data.</text>
</comment>
<dbReference type="Gene3D" id="2.10.260.10">
    <property type="match status" value="1"/>
</dbReference>
<keyword evidence="2" id="KW-0238">DNA-binding</keyword>
<dbReference type="GO" id="GO:0003677">
    <property type="term" value="F:DNA binding"/>
    <property type="evidence" value="ECO:0007669"/>
    <property type="project" value="UniProtKB-KW"/>
</dbReference>
<gene>
    <name evidence="2" type="ORF">H8S02_07560</name>
</gene>
<protein>
    <submittedName>
        <fullName evidence="2">AbrB/MazE/SpoVT family DNA-binding domain-containing protein</fullName>
    </submittedName>
</protein>
<dbReference type="InterPro" id="IPR052731">
    <property type="entry name" value="B_subtilis_Trans_State_Reg"/>
</dbReference>
<accession>A0ABR7GNB0</accession>
<dbReference type="PANTHER" id="PTHR36432">
    <property type="match status" value="1"/>
</dbReference>
<dbReference type="PANTHER" id="PTHR36432:SF1">
    <property type="entry name" value="STAGE V SPORULATION PROTEIN T"/>
    <property type="match status" value="1"/>
</dbReference>
<evidence type="ECO:0000313" key="3">
    <source>
        <dbReference type="Proteomes" id="UP000641741"/>
    </source>
</evidence>